<evidence type="ECO:0000313" key="1">
    <source>
        <dbReference type="EMBL" id="MFD1874441.1"/>
    </source>
</evidence>
<accession>A0ABW4QXU3</accession>
<dbReference type="EMBL" id="JBHUFD010000008">
    <property type="protein sequence ID" value="MFD1874441.1"/>
    <property type="molecule type" value="Genomic_DNA"/>
</dbReference>
<gene>
    <name evidence="1" type="ORF">ACFSDX_18495</name>
</gene>
<name>A0ABW4QXU3_9BACT</name>
<keyword evidence="2" id="KW-1185">Reference proteome</keyword>
<dbReference type="Pfam" id="PF11236">
    <property type="entry name" value="DUF3037"/>
    <property type="match status" value="1"/>
</dbReference>
<dbReference type="InterPro" id="IPR021398">
    <property type="entry name" value="DUF3037"/>
</dbReference>
<sequence length="294" mass="33898">MNTIYFNLLKYVHSPFLGEEVNVGILLCFPEQGRLEFRHPANFKRLRNLYKSFSERQLLTYLDSFDKCVARANTELVNQLSPEQYAAFITRELVPVDATVLRFGPLTKAVVEVDDDPQLVADQYYELYFSETQPAPRSGQHKRESFIISHFRRNLEAHDAGVFQLLRRNVEVRAAATAIRFDYVWQNGTENYIKPISFDLADAGEINRKAVYTHGWLHLLAPIAEAEKYRFDLLLALPTDRRLFPAFDKAVEILNATIAPKQIVTEGRLEEYSRDAANYLRQHYQGGPVGMYAE</sequence>
<proteinExistence type="predicted"/>
<comment type="caution">
    <text evidence="1">The sequence shown here is derived from an EMBL/GenBank/DDBJ whole genome shotgun (WGS) entry which is preliminary data.</text>
</comment>
<reference evidence="2" key="1">
    <citation type="journal article" date="2019" name="Int. J. Syst. Evol. Microbiol.">
        <title>The Global Catalogue of Microorganisms (GCM) 10K type strain sequencing project: providing services to taxonomists for standard genome sequencing and annotation.</title>
        <authorList>
            <consortium name="The Broad Institute Genomics Platform"/>
            <consortium name="The Broad Institute Genome Sequencing Center for Infectious Disease"/>
            <person name="Wu L."/>
            <person name="Ma J."/>
        </authorList>
    </citation>
    <scope>NUCLEOTIDE SEQUENCE [LARGE SCALE GENOMIC DNA]</scope>
    <source>
        <strain evidence="2">CGMCC 1.15795</strain>
    </source>
</reference>
<evidence type="ECO:0000313" key="2">
    <source>
        <dbReference type="Proteomes" id="UP001597197"/>
    </source>
</evidence>
<protein>
    <submittedName>
        <fullName evidence="1">DUF3037 domain-containing protein</fullName>
    </submittedName>
</protein>
<organism evidence="1 2">
    <name type="scientific">Hymenobacter bucti</name>
    <dbReference type="NCBI Taxonomy" id="1844114"/>
    <lineage>
        <taxon>Bacteria</taxon>
        <taxon>Pseudomonadati</taxon>
        <taxon>Bacteroidota</taxon>
        <taxon>Cytophagia</taxon>
        <taxon>Cytophagales</taxon>
        <taxon>Hymenobacteraceae</taxon>
        <taxon>Hymenobacter</taxon>
    </lineage>
</organism>
<dbReference type="Proteomes" id="UP001597197">
    <property type="component" value="Unassembled WGS sequence"/>
</dbReference>
<dbReference type="RefSeq" id="WP_382316250.1">
    <property type="nucleotide sequence ID" value="NZ_JBHUFD010000008.1"/>
</dbReference>